<dbReference type="EMBL" id="UINC01066961">
    <property type="protein sequence ID" value="SVB98170.1"/>
    <property type="molecule type" value="Genomic_DNA"/>
</dbReference>
<dbReference type="AlphaFoldDB" id="A0A382IET6"/>
<gene>
    <name evidence="1" type="ORF">METZ01_LOCUS251024</name>
</gene>
<evidence type="ECO:0000313" key="1">
    <source>
        <dbReference type="EMBL" id="SVB98170.1"/>
    </source>
</evidence>
<organism evidence="1">
    <name type="scientific">marine metagenome</name>
    <dbReference type="NCBI Taxonomy" id="408172"/>
    <lineage>
        <taxon>unclassified sequences</taxon>
        <taxon>metagenomes</taxon>
        <taxon>ecological metagenomes</taxon>
    </lineage>
</organism>
<sequence length="63" mass="7535">MIQSKPKGERKLMKKTPKRKTSVYLDKENLETIKGFKEKYNLSVNRTINMCLTKYLPEMLVWI</sequence>
<evidence type="ECO:0008006" key="2">
    <source>
        <dbReference type="Google" id="ProtNLM"/>
    </source>
</evidence>
<protein>
    <recommendedName>
        <fullName evidence="2">Ribbon-helix-helix protein CopG domain-containing protein</fullName>
    </recommendedName>
</protein>
<reference evidence="1" key="1">
    <citation type="submission" date="2018-05" db="EMBL/GenBank/DDBJ databases">
        <authorList>
            <person name="Lanie J.A."/>
            <person name="Ng W.-L."/>
            <person name="Kazmierczak K.M."/>
            <person name="Andrzejewski T.M."/>
            <person name="Davidsen T.M."/>
            <person name="Wayne K.J."/>
            <person name="Tettelin H."/>
            <person name="Glass J.I."/>
            <person name="Rusch D."/>
            <person name="Podicherti R."/>
            <person name="Tsui H.-C.T."/>
            <person name="Winkler M.E."/>
        </authorList>
    </citation>
    <scope>NUCLEOTIDE SEQUENCE</scope>
</reference>
<accession>A0A382IET6</accession>
<name>A0A382IET6_9ZZZZ</name>
<proteinExistence type="predicted"/>